<keyword evidence="1" id="KW-1133">Transmembrane helix</keyword>
<proteinExistence type="predicted"/>
<dbReference type="NCBIfam" id="TIGR02532">
    <property type="entry name" value="IV_pilin_GFxxxE"/>
    <property type="match status" value="1"/>
</dbReference>
<feature type="domain" description="DUF1559" evidence="2">
    <location>
        <begin position="33"/>
        <end position="309"/>
    </location>
</feature>
<dbReference type="OrthoDB" id="255848at2"/>
<name>A0A1I3EL11_9PLAN</name>
<dbReference type="InterPro" id="IPR045584">
    <property type="entry name" value="Pilin-like"/>
</dbReference>
<dbReference type="AlphaFoldDB" id="A0A1I3EL11"/>
<dbReference type="Pfam" id="PF07596">
    <property type="entry name" value="SBP_bac_10"/>
    <property type="match status" value="1"/>
</dbReference>
<evidence type="ECO:0000256" key="1">
    <source>
        <dbReference type="SAM" id="Phobius"/>
    </source>
</evidence>
<feature type="transmembrane region" description="Helical" evidence="1">
    <location>
        <begin position="7"/>
        <end position="32"/>
    </location>
</feature>
<protein>
    <submittedName>
        <fullName evidence="3">Prepilin-type N-terminal cleavage/methylation domain-containing protein</fullName>
    </submittedName>
</protein>
<dbReference type="NCBIfam" id="TIGR04294">
    <property type="entry name" value="pre_pil_HX9DG"/>
    <property type="match status" value="1"/>
</dbReference>
<reference evidence="4" key="1">
    <citation type="submission" date="2016-10" db="EMBL/GenBank/DDBJ databases">
        <authorList>
            <person name="Varghese N."/>
            <person name="Submissions S."/>
        </authorList>
    </citation>
    <scope>NUCLEOTIDE SEQUENCE [LARGE SCALE GENOMIC DNA]</scope>
    <source>
        <strain evidence="4">DSM 26348</strain>
    </source>
</reference>
<gene>
    <name evidence="3" type="ORF">SAMN05421753_104272</name>
</gene>
<evidence type="ECO:0000313" key="3">
    <source>
        <dbReference type="EMBL" id="SFH99685.1"/>
    </source>
</evidence>
<dbReference type="PANTHER" id="PTHR30093:SF2">
    <property type="entry name" value="TYPE II SECRETION SYSTEM PROTEIN H"/>
    <property type="match status" value="1"/>
</dbReference>
<dbReference type="Gene3D" id="3.30.700.10">
    <property type="entry name" value="Glycoprotein, Type 4 Pilin"/>
    <property type="match status" value="1"/>
</dbReference>
<dbReference type="STRING" id="1576369.SAMN05421753_104272"/>
<dbReference type="SUPFAM" id="SSF54523">
    <property type="entry name" value="Pili subunits"/>
    <property type="match status" value="1"/>
</dbReference>
<keyword evidence="1" id="KW-0812">Transmembrane</keyword>
<dbReference type="PANTHER" id="PTHR30093">
    <property type="entry name" value="GENERAL SECRETION PATHWAY PROTEIN G"/>
    <property type="match status" value="1"/>
</dbReference>
<dbReference type="InterPro" id="IPR012902">
    <property type="entry name" value="N_methyl_site"/>
</dbReference>
<dbReference type="Pfam" id="PF07963">
    <property type="entry name" value="N_methyl"/>
    <property type="match status" value="1"/>
</dbReference>
<dbReference type="InterPro" id="IPR011453">
    <property type="entry name" value="DUF1559"/>
</dbReference>
<keyword evidence="1" id="KW-0472">Membrane</keyword>
<sequence>MRRRYSGFTLIEFLVVIAIMAILIALMLPAVFSAREAARRTACNDRLRTLGFALNRYYEAQGAFPAGVVSHSDPVPSDVDGDHRSWILALLPELDQPLLEEKLRGNRPLNAELSQAARRHRIVSLLCPSDTESNFNSLAPEVALSNYAGCHDHRAAPISAGNTGLLTLNQQISEKDIPDGVCCTFLGGEIRRSPTDLGWASGTRSTLRNTGTPINRTLDGVRSQQEARPLEDFKQNGFNQEGVEEVTPASPDPAVEEQKTATEVQSVLEALQLPKIPNDPGGFGSYHAGGCFFLLADGRIRFVSQSIDHAVYQQLGNRADGTFVKPGNF</sequence>
<accession>A0A1I3EL11</accession>
<dbReference type="InterPro" id="IPR027558">
    <property type="entry name" value="Pre_pil_HX9DG_C"/>
</dbReference>
<dbReference type="RefSeq" id="WP_092048691.1">
    <property type="nucleotide sequence ID" value="NZ_FOQD01000004.1"/>
</dbReference>
<dbReference type="EMBL" id="FOQD01000004">
    <property type="protein sequence ID" value="SFH99685.1"/>
    <property type="molecule type" value="Genomic_DNA"/>
</dbReference>
<keyword evidence="4" id="KW-1185">Reference proteome</keyword>
<evidence type="ECO:0000259" key="2">
    <source>
        <dbReference type="Pfam" id="PF07596"/>
    </source>
</evidence>
<dbReference type="PROSITE" id="PS00409">
    <property type="entry name" value="PROKAR_NTER_METHYL"/>
    <property type="match status" value="1"/>
</dbReference>
<evidence type="ECO:0000313" key="4">
    <source>
        <dbReference type="Proteomes" id="UP000199518"/>
    </source>
</evidence>
<dbReference type="Proteomes" id="UP000199518">
    <property type="component" value="Unassembled WGS sequence"/>
</dbReference>
<organism evidence="3 4">
    <name type="scientific">Planctomicrobium piriforme</name>
    <dbReference type="NCBI Taxonomy" id="1576369"/>
    <lineage>
        <taxon>Bacteria</taxon>
        <taxon>Pseudomonadati</taxon>
        <taxon>Planctomycetota</taxon>
        <taxon>Planctomycetia</taxon>
        <taxon>Planctomycetales</taxon>
        <taxon>Planctomycetaceae</taxon>
        <taxon>Planctomicrobium</taxon>
    </lineage>
</organism>